<dbReference type="GO" id="GO:0016787">
    <property type="term" value="F:hydrolase activity"/>
    <property type="evidence" value="ECO:0007669"/>
    <property type="project" value="UniProtKB-KW"/>
</dbReference>
<gene>
    <name evidence="2" type="ORF">WDS16_04985</name>
</gene>
<feature type="domain" description="SGNH hydrolase-type esterase" evidence="1">
    <location>
        <begin position="8"/>
        <end position="181"/>
    </location>
</feature>
<dbReference type="InterPro" id="IPR013830">
    <property type="entry name" value="SGNH_hydro"/>
</dbReference>
<protein>
    <submittedName>
        <fullName evidence="2">SGNH/GDSL hydrolase family protein</fullName>
        <ecNumber evidence="2">3.1.-.-</ecNumber>
    </submittedName>
</protein>
<dbReference type="PANTHER" id="PTHR43784">
    <property type="entry name" value="GDSL-LIKE LIPASE/ACYLHYDROLASE, PUTATIVE (AFU_ORTHOLOGUE AFUA_2G00820)-RELATED"/>
    <property type="match status" value="1"/>
</dbReference>
<dbReference type="Gene3D" id="3.40.50.1110">
    <property type="entry name" value="SGNH hydrolase"/>
    <property type="match status" value="1"/>
</dbReference>
<evidence type="ECO:0000313" key="2">
    <source>
        <dbReference type="EMBL" id="WXG69905.1"/>
    </source>
</evidence>
<name>A0ABZ2PNT7_9NOCA</name>
<dbReference type="Pfam" id="PF13472">
    <property type="entry name" value="Lipase_GDSL_2"/>
    <property type="match status" value="1"/>
</dbReference>
<dbReference type="InterPro" id="IPR053140">
    <property type="entry name" value="GDSL_Rv0518-like"/>
</dbReference>
<dbReference type="EMBL" id="CP147846">
    <property type="protein sequence ID" value="WXG69905.1"/>
    <property type="molecule type" value="Genomic_DNA"/>
</dbReference>
<evidence type="ECO:0000313" key="3">
    <source>
        <dbReference type="Proteomes" id="UP001432000"/>
    </source>
</evidence>
<dbReference type="SUPFAM" id="SSF52266">
    <property type="entry name" value="SGNH hydrolase"/>
    <property type="match status" value="1"/>
</dbReference>
<evidence type="ECO:0000259" key="1">
    <source>
        <dbReference type="Pfam" id="PF13472"/>
    </source>
</evidence>
<dbReference type="PANTHER" id="PTHR43784:SF2">
    <property type="entry name" value="GDSL-LIKE LIPASE_ACYLHYDROLASE, PUTATIVE (AFU_ORTHOLOGUE AFUA_2G00820)-RELATED"/>
    <property type="match status" value="1"/>
</dbReference>
<dbReference type="Proteomes" id="UP001432000">
    <property type="component" value="Chromosome"/>
</dbReference>
<dbReference type="CDD" id="cd01832">
    <property type="entry name" value="SGNH_hydrolase_like_1"/>
    <property type="match status" value="1"/>
</dbReference>
<dbReference type="InterPro" id="IPR036514">
    <property type="entry name" value="SGNH_hydro_sf"/>
</dbReference>
<proteinExistence type="predicted"/>
<accession>A0ABZ2PNT7</accession>
<dbReference type="RefSeq" id="WP_338890970.1">
    <property type="nucleotide sequence ID" value="NZ_CP147846.1"/>
</dbReference>
<sequence length="201" mass="21609">MSAATLTVVGDSFVEGRGDPVEGGGFRGWVPRFAGQIGLRGNKVRNFGTHGATTTHVLDVQLPGAIATRSSLYGVVVGVNDLVSDYEQPRFEDNLHEIFDTLRTGGATVFTATYPDIPARLPVPEQFRELLRQRFTEANSALVDVTRSTGTLLLDIAASPQWSEGEMWTSDGLHPSSTGHREFAASAVELVYQTTATTLAA</sequence>
<keyword evidence="2" id="KW-0378">Hydrolase</keyword>
<keyword evidence="3" id="KW-1185">Reference proteome</keyword>
<organism evidence="2 3">
    <name type="scientific">Rhodococcus sovatensis</name>
    <dbReference type="NCBI Taxonomy" id="1805840"/>
    <lineage>
        <taxon>Bacteria</taxon>
        <taxon>Bacillati</taxon>
        <taxon>Actinomycetota</taxon>
        <taxon>Actinomycetes</taxon>
        <taxon>Mycobacteriales</taxon>
        <taxon>Nocardiaceae</taxon>
        <taxon>Rhodococcus</taxon>
    </lineage>
</organism>
<reference evidence="2 3" key="1">
    <citation type="submission" date="2024-03" db="EMBL/GenBank/DDBJ databases">
        <title>Natural products discovery in diverse microorganisms through a two-stage MS feature dereplication strategy.</title>
        <authorList>
            <person name="Zhang R."/>
        </authorList>
    </citation>
    <scope>NUCLEOTIDE SEQUENCE [LARGE SCALE GENOMIC DNA]</scope>
    <source>
        <strain evidence="2 3">18930</strain>
    </source>
</reference>
<dbReference type="EC" id="3.1.-.-" evidence="2"/>